<dbReference type="PANTHER" id="PTHR47955">
    <property type="entry name" value="CYTOCHROME P450 FAMILY 71 PROTEIN"/>
    <property type="match status" value="1"/>
</dbReference>
<keyword evidence="7" id="KW-1185">Reference proteome</keyword>
<comment type="caution">
    <text evidence="6">The sequence shown here is derived from an EMBL/GenBank/DDBJ whole genome shotgun (WGS) entry which is preliminary data.</text>
</comment>
<dbReference type="Proteomes" id="UP000237347">
    <property type="component" value="Unassembled WGS sequence"/>
</dbReference>
<dbReference type="SUPFAM" id="SSF48264">
    <property type="entry name" value="Cytochrome P450"/>
    <property type="match status" value="1"/>
</dbReference>
<dbReference type="CDD" id="cd11072">
    <property type="entry name" value="CYP71-like"/>
    <property type="match status" value="1"/>
</dbReference>
<evidence type="ECO:0000313" key="7">
    <source>
        <dbReference type="Proteomes" id="UP000237347"/>
    </source>
</evidence>
<proteinExistence type="inferred from homology"/>
<dbReference type="PRINTS" id="PR00463">
    <property type="entry name" value="EP450I"/>
</dbReference>
<reference evidence="6 7" key="1">
    <citation type="journal article" date="2018" name="Sci. Data">
        <title>The draft genome sequence of cork oak.</title>
        <authorList>
            <person name="Ramos A.M."/>
            <person name="Usie A."/>
            <person name="Barbosa P."/>
            <person name="Barros P.M."/>
            <person name="Capote T."/>
            <person name="Chaves I."/>
            <person name="Simoes F."/>
            <person name="Abreu I."/>
            <person name="Carrasquinho I."/>
            <person name="Faro C."/>
            <person name="Guimaraes J.B."/>
            <person name="Mendonca D."/>
            <person name="Nobrega F."/>
            <person name="Rodrigues L."/>
            <person name="Saibo N.J.M."/>
            <person name="Varela M.C."/>
            <person name="Egas C."/>
            <person name="Matos J."/>
            <person name="Miguel C.M."/>
            <person name="Oliveira M.M."/>
            <person name="Ricardo C.P."/>
            <person name="Goncalves S."/>
        </authorList>
    </citation>
    <scope>NUCLEOTIDE SEQUENCE [LARGE SCALE GENOMIC DNA]</scope>
    <source>
        <strain evidence="7">cv. HL8</strain>
    </source>
</reference>
<dbReference type="GO" id="GO:0020037">
    <property type="term" value="F:heme binding"/>
    <property type="evidence" value="ECO:0007669"/>
    <property type="project" value="InterPro"/>
</dbReference>
<dbReference type="InterPro" id="IPR017972">
    <property type="entry name" value="Cyt_P450_CS"/>
</dbReference>
<dbReference type="Pfam" id="PF00067">
    <property type="entry name" value="p450"/>
    <property type="match status" value="2"/>
</dbReference>
<dbReference type="PROSITE" id="PS00086">
    <property type="entry name" value="CYTOCHROME_P450"/>
    <property type="match status" value="1"/>
</dbReference>
<dbReference type="InterPro" id="IPR036396">
    <property type="entry name" value="Cyt_P450_sf"/>
</dbReference>
<dbReference type="EMBL" id="PKMF04000087">
    <property type="protein sequence ID" value="KAK7851401.1"/>
    <property type="molecule type" value="Genomic_DNA"/>
</dbReference>
<gene>
    <name evidence="6" type="primary">CYP71AJ1_0</name>
    <name evidence="6" type="ORF">CFP56_041971</name>
</gene>
<evidence type="ECO:0000256" key="3">
    <source>
        <dbReference type="ARBA" id="ARBA00023004"/>
    </source>
</evidence>
<dbReference type="AlphaFoldDB" id="A0AAW0LK30"/>
<evidence type="ECO:0000256" key="1">
    <source>
        <dbReference type="ARBA" id="ARBA00010617"/>
    </source>
</evidence>
<protein>
    <submittedName>
        <fullName evidence="6">Psoralen synthase</fullName>
    </submittedName>
</protein>
<evidence type="ECO:0000256" key="2">
    <source>
        <dbReference type="ARBA" id="ARBA00022723"/>
    </source>
</evidence>
<dbReference type="InterPro" id="IPR001128">
    <property type="entry name" value="Cyt_P450"/>
</dbReference>
<keyword evidence="3 4" id="KW-0408">Iron</keyword>
<dbReference type="InterPro" id="IPR002401">
    <property type="entry name" value="Cyt_P450_E_grp-I"/>
</dbReference>
<organism evidence="6 7">
    <name type="scientific">Quercus suber</name>
    <name type="common">Cork oak</name>
    <dbReference type="NCBI Taxonomy" id="58331"/>
    <lineage>
        <taxon>Eukaryota</taxon>
        <taxon>Viridiplantae</taxon>
        <taxon>Streptophyta</taxon>
        <taxon>Embryophyta</taxon>
        <taxon>Tracheophyta</taxon>
        <taxon>Spermatophyta</taxon>
        <taxon>Magnoliopsida</taxon>
        <taxon>eudicotyledons</taxon>
        <taxon>Gunneridae</taxon>
        <taxon>Pentapetalae</taxon>
        <taxon>rosids</taxon>
        <taxon>fabids</taxon>
        <taxon>Fagales</taxon>
        <taxon>Fagaceae</taxon>
        <taxon>Quercus</taxon>
    </lineage>
</organism>
<dbReference type="GO" id="GO:0016705">
    <property type="term" value="F:oxidoreductase activity, acting on paired donors, with incorporation or reduction of molecular oxygen"/>
    <property type="evidence" value="ECO:0007669"/>
    <property type="project" value="InterPro"/>
</dbReference>
<feature type="binding site" description="axial binding residue" evidence="4">
    <location>
        <position position="399"/>
    </location>
    <ligand>
        <name>heme</name>
        <dbReference type="ChEBI" id="CHEBI:30413"/>
    </ligand>
    <ligandPart>
        <name>Fe</name>
        <dbReference type="ChEBI" id="CHEBI:18248"/>
    </ligandPart>
</feature>
<comment type="similarity">
    <text evidence="1 5">Belongs to the cytochrome P450 family.</text>
</comment>
<keyword evidence="5" id="KW-0503">Monooxygenase</keyword>
<keyword evidence="5" id="KW-0560">Oxidoreductase</keyword>
<evidence type="ECO:0000313" key="6">
    <source>
        <dbReference type="EMBL" id="KAK7851401.1"/>
    </source>
</evidence>
<dbReference type="Gene3D" id="1.10.630.10">
    <property type="entry name" value="Cytochrome P450"/>
    <property type="match status" value="2"/>
</dbReference>
<accession>A0AAW0LK30</accession>
<keyword evidence="2 4" id="KW-0479">Metal-binding</keyword>
<keyword evidence="4 5" id="KW-0349">Heme</keyword>
<name>A0AAW0LK30_QUESU</name>
<evidence type="ECO:0000256" key="4">
    <source>
        <dbReference type="PIRSR" id="PIRSR602401-1"/>
    </source>
</evidence>
<sequence length="459" mass="52484">MALLLLLQQSWQELHKLSFQLNPLLSLLILFTFLYVFKHIRSDKPNLPPSPPKLPFIGNLHQLGTFPHRSLQALSKKYGPIMHLDLGHTPTLVVSSVAMAREVMKTQDIIFSNRPKTTSANIFLYGCTDVAFSSYGEYWRQAKKICVLELLSLKRVQSFQYVRDEEVAILINNICESCLQEASLNLSDMLIATTNNIVSRCVLGQKFEGDGKSGFGHLSRRIMELFTAFCLGDFFPFLKWIDVLTGIVPSMKATFRELDAFFDEVMEEHKMTKSNEENPSNKDFRAQEEVRRIVGKKSKIVVNDITQMDYLKCVIKETLRLHPPIPLMVPRETSTSVKFGGYDIPPKTRVFVNSWAVHRDPEVWDRPEEFLPERFIDNPIDFKGQDFELFPFGCGRRACPGYTFGVASIEYVVANLLYWFDWRLPNPSVKGEDLDMSEVSALVVSKKIPLHLVPSLHSP</sequence>
<dbReference type="GO" id="GO:0005506">
    <property type="term" value="F:iron ion binding"/>
    <property type="evidence" value="ECO:0007669"/>
    <property type="project" value="InterPro"/>
</dbReference>
<dbReference type="PANTHER" id="PTHR47955:SF15">
    <property type="entry name" value="CYTOCHROME P450 71A2-LIKE"/>
    <property type="match status" value="1"/>
</dbReference>
<comment type="cofactor">
    <cofactor evidence="4">
        <name>heme</name>
        <dbReference type="ChEBI" id="CHEBI:30413"/>
    </cofactor>
</comment>
<dbReference type="GO" id="GO:0004497">
    <property type="term" value="F:monooxygenase activity"/>
    <property type="evidence" value="ECO:0007669"/>
    <property type="project" value="UniProtKB-KW"/>
</dbReference>
<evidence type="ECO:0000256" key="5">
    <source>
        <dbReference type="RuleBase" id="RU000461"/>
    </source>
</evidence>